<dbReference type="SMART" id="SM00326">
    <property type="entry name" value="SH3"/>
    <property type="match status" value="2"/>
</dbReference>
<feature type="region of interest" description="Disordered" evidence="11">
    <location>
        <begin position="450"/>
        <end position="575"/>
    </location>
</feature>
<dbReference type="PROSITE" id="PS50002">
    <property type="entry name" value="SH3"/>
    <property type="match status" value="2"/>
</dbReference>
<evidence type="ECO:0000256" key="5">
    <source>
        <dbReference type="ARBA" id="ARBA00054085"/>
    </source>
</evidence>
<feature type="domain" description="Phorbol-ester/DAG-type" evidence="13">
    <location>
        <begin position="405"/>
        <end position="455"/>
    </location>
</feature>
<reference evidence="15" key="2">
    <citation type="submission" date="2020-05" db="EMBL/GenBank/DDBJ databases">
        <authorList>
            <person name="Kim H.-S."/>
            <person name="Proctor R.H."/>
            <person name="Brown D.W."/>
        </authorList>
    </citation>
    <scope>NUCLEOTIDE SEQUENCE</scope>
    <source>
        <strain evidence="15">NRRL 45417</strain>
    </source>
</reference>
<dbReference type="FunFam" id="1.20.1270.60:FF:000060">
    <property type="entry name" value="Actin polymerization protein Bzz1"/>
    <property type="match status" value="1"/>
</dbReference>
<dbReference type="EMBL" id="JABFAI010000274">
    <property type="protein sequence ID" value="KAF4947888.1"/>
    <property type="molecule type" value="Genomic_DNA"/>
</dbReference>
<feature type="compositionally biased region" description="Polar residues" evidence="11">
    <location>
        <begin position="538"/>
        <end position="548"/>
    </location>
</feature>
<dbReference type="CDD" id="cd20824">
    <property type="entry name" value="C1_SpBZZ1-like"/>
    <property type="match status" value="1"/>
</dbReference>
<accession>A0A8H4SYF9</accession>
<dbReference type="InterPro" id="IPR035459">
    <property type="entry name" value="Bzz1_SH3_1"/>
</dbReference>
<dbReference type="Pfam" id="PF00130">
    <property type="entry name" value="C1_1"/>
    <property type="match status" value="1"/>
</dbReference>
<dbReference type="PANTHER" id="PTHR15735:SF21">
    <property type="entry name" value="PROTEIN NERVOUS WRECK"/>
    <property type="match status" value="1"/>
</dbReference>
<evidence type="ECO:0000313" key="15">
    <source>
        <dbReference type="EMBL" id="KAF4947888.1"/>
    </source>
</evidence>
<dbReference type="SUPFAM" id="SSF50044">
    <property type="entry name" value="SH3-domain"/>
    <property type="match status" value="2"/>
</dbReference>
<feature type="domain" description="F-BAR" evidence="14">
    <location>
        <begin position="8"/>
        <end position="275"/>
    </location>
</feature>
<dbReference type="Gene3D" id="3.30.60.20">
    <property type="match status" value="1"/>
</dbReference>
<protein>
    <recommendedName>
        <fullName evidence="7">Protein BZZ1</fullName>
    </recommendedName>
</protein>
<keyword evidence="2" id="KW-0479">Metal-binding</keyword>
<feature type="compositionally biased region" description="Low complexity" evidence="11">
    <location>
        <begin position="641"/>
        <end position="662"/>
    </location>
</feature>
<feature type="domain" description="SH3" evidence="12">
    <location>
        <begin position="575"/>
        <end position="635"/>
    </location>
</feature>
<feature type="region of interest" description="Disordered" evidence="11">
    <location>
        <begin position="641"/>
        <end position="672"/>
    </location>
</feature>
<dbReference type="Gene3D" id="2.30.30.40">
    <property type="entry name" value="SH3 Domains"/>
    <property type="match status" value="2"/>
</dbReference>
<dbReference type="GO" id="GO:0030833">
    <property type="term" value="P:regulation of actin filament polymerization"/>
    <property type="evidence" value="ECO:0007669"/>
    <property type="project" value="TreeGrafter"/>
</dbReference>
<dbReference type="SMART" id="SM00109">
    <property type="entry name" value="C1"/>
    <property type="match status" value="1"/>
</dbReference>
<proteinExistence type="inferred from homology"/>
<dbReference type="InterPro" id="IPR046349">
    <property type="entry name" value="C1-like_sf"/>
</dbReference>
<dbReference type="PROSITE" id="PS00479">
    <property type="entry name" value="ZF_DAG_PE_1"/>
    <property type="match status" value="1"/>
</dbReference>
<evidence type="ECO:0000256" key="10">
    <source>
        <dbReference type="SAM" id="Coils"/>
    </source>
</evidence>
<feature type="compositionally biased region" description="Low complexity" evidence="11">
    <location>
        <begin position="506"/>
        <end position="519"/>
    </location>
</feature>
<dbReference type="InterPro" id="IPR002219">
    <property type="entry name" value="PKC_DAG/PE"/>
</dbReference>
<dbReference type="PANTHER" id="PTHR15735">
    <property type="entry name" value="FCH AND DOUBLE SH3 DOMAINS PROTEIN"/>
    <property type="match status" value="1"/>
</dbReference>
<dbReference type="Pfam" id="PF00018">
    <property type="entry name" value="SH3_1"/>
    <property type="match status" value="1"/>
</dbReference>
<keyword evidence="4 9" id="KW-0175">Coiled coil</keyword>
<comment type="similarity">
    <text evidence="6">Belongs to the BZZ1 family.</text>
</comment>
<evidence type="ECO:0000256" key="7">
    <source>
        <dbReference type="ARBA" id="ARBA00074946"/>
    </source>
</evidence>
<dbReference type="PROSITE" id="PS50081">
    <property type="entry name" value="ZF_DAG_PE_2"/>
    <property type="match status" value="1"/>
</dbReference>
<feature type="coiled-coil region" evidence="10">
    <location>
        <begin position="321"/>
        <end position="365"/>
    </location>
</feature>
<keyword evidence="16" id="KW-1185">Reference proteome</keyword>
<dbReference type="SUPFAM" id="SSF103657">
    <property type="entry name" value="BAR/IMD domain-like"/>
    <property type="match status" value="1"/>
</dbReference>
<dbReference type="InterPro" id="IPR031160">
    <property type="entry name" value="F_BAR_dom"/>
</dbReference>
<dbReference type="GO" id="GO:0045010">
    <property type="term" value="P:actin nucleation"/>
    <property type="evidence" value="ECO:0007669"/>
    <property type="project" value="UniProtKB-ARBA"/>
</dbReference>
<feature type="coiled-coil region" evidence="10">
    <location>
        <begin position="128"/>
        <end position="184"/>
    </location>
</feature>
<evidence type="ECO:0000256" key="8">
    <source>
        <dbReference type="PROSITE-ProRule" id="PRU00192"/>
    </source>
</evidence>
<sequence>MAEVDAMPTFGSELKDGFKPANAWLGHGIAWLEDIQQFYRERAAIEKEYSAKLTALAKKYFDKKNKKTAQLSVGDTPAMTPGSLESASLTTWATQLTTLESRANEHDRYANNLISQVAEPLKFFGGRFEELRKRHSDYATKLEQERDASYGSLAKTKGKYDTVCQEVESKRKKTESHYDKAKAQNAYQQQLFEMNNAKNTYIIAINVTNKQKEKYYHEYVPEVMDSLQDLSEFRTTKLNSLWTVATNLESDMLQQSNGMVQHQGTEIQRNLPHLDSMMYIQHNMGAFNEPPDKHFEASPVWHDDGTMVVDETAKVFLRNVLGKSKSQLGELRREVDKKRREVESLKQLKQRVREGKEKKDEVEVVRILFSMQEDLHSIDRQRLTAEVETSTITSVVGDVTLGAKNHNFKSQTFKIPTNCDLCGERIWGLSAKGFDCRDCGYTCHSKCEMKVPPDCPGEQSKDERKKLKAERQDAANKLLKPSATMTSMHSNASDGPELTRSNTMTSLSSHSARPSLSGSISGQLSPSEETPPDAGRPSISSAKSSGNMRKNRIMAPPPAAYITGSGASETNGGAKEEKRGKMLYAFEASGEGELTVQDGRDVILLEPDDGSGWVKVRAGYKEGLVPSSYVEFTTVTIPAAPAPAARPSSTYSTSTTSSLAPSTKKKGPAVAPKRGAKKLRYVEALYEYTAQAESEHSMAEGERFVLVQDDPGDGWVEVEKAGVTGSVPASYVQAV</sequence>
<reference evidence="15" key="1">
    <citation type="journal article" date="2020" name="BMC Genomics">
        <title>Correction to: Identification and distribution of gene clusters required for synthesis of sphingolipid metabolism inhibitors in diverse species of the filamentous fungus Fusarium.</title>
        <authorList>
            <person name="Kim H.S."/>
            <person name="Lohmar J.M."/>
            <person name="Busman M."/>
            <person name="Brown D.W."/>
            <person name="Naumann T.A."/>
            <person name="Divon H.H."/>
            <person name="Lysoe E."/>
            <person name="Uhlig S."/>
            <person name="Proctor R.H."/>
        </authorList>
    </citation>
    <scope>NUCLEOTIDE SEQUENCE</scope>
    <source>
        <strain evidence="15">NRRL 45417</strain>
    </source>
</reference>
<feature type="compositionally biased region" description="Polar residues" evidence="11">
    <location>
        <begin position="483"/>
        <end position="505"/>
    </location>
</feature>
<dbReference type="OrthoDB" id="8783038at2759"/>
<dbReference type="Pfam" id="PF00611">
    <property type="entry name" value="FCH"/>
    <property type="match status" value="1"/>
</dbReference>
<dbReference type="Gene3D" id="1.20.1270.60">
    <property type="entry name" value="Arfaptin homology (AH) domain/BAR domain"/>
    <property type="match status" value="1"/>
</dbReference>
<dbReference type="SMART" id="SM00055">
    <property type="entry name" value="FCH"/>
    <property type="match status" value="1"/>
</dbReference>
<gene>
    <name evidence="15" type="ORF">FGADI_10048</name>
</gene>
<dbReference type="InterPro" id="IPR027267">
    <property type="entry name" value="AH/BAR_dom_sf"/>
</dbReference>
<evidence type="ECO:0000256" key="3">
    <source>
        <dbReference type="ARBA" id="ARBA00022833"/>
    </source>
</evidence>
<name>A0A8H4SYF9_9HYPO</name>
<dbReference type="GO" id="GO:0030864">
    <property type="term" value="C:cortical actin cytoskeleton"/>
    <property type="evidence" value="ECO:0007669"/>
    <property type="project" value="UniProtKB-ARBA"/>
</dbReference>
<evidence type="ECO:0000256" key="1">
    <source>
        <dbReference type="ARBA" id="ARBA00022443"/>
    </source>
</evidence>
<dbReference type="FunFam" id="3.30.60.20:FF:000040">
    <property type="entry name" value="Actin polymerization protein Bzz1"/>
    <property type="match status" value="1"/>
</dbReference>
<dbReference type="GO" id="GO:0046872">
    <property type="term" value="F:metal ion binding"/>
    <property type="evidence" value="ECO:0007669"/>
    <property type="project" value="UniProtKB-KW"/>
</dbReference>
<dbReference type="InterPro" id="IPR036028">
    <property type="entry name" value="SH3-like_dom_sf"/>
</dbReference>
<dbReference type="PROSITE" id="PS51741">
    <property type="entry name" value="F_BAR"/>
    <property type="match status" value="1"/>
</dbReference>
<evidence type="ECO:0000259" key="12">
    <source>
        <dbReference type="PROSITE" id="PS50002"/>
    </source>
</evidence>
<comment type="function">
    <text evidence="5">Plays a role in endocytosis and trafficking to the vacuole. Functions with type I myosins to restore polarity of the actin cytoskeleton after NaCl stress.</text>
</comment>
<feature type="compositionally biased region" description="Basic and acidic residues" evidence="11">
    <location>
        <begin position="459"/>
        <end position="474"/>
    </location>
</feature>
<dbReference type="PRINTS" id="PR00008">
    <property type="entry name" value="DAGPEDOMAIN"/>
</dbReference>
<dbReference type="InterPro" id="IPR001452">
    <property type="entry name" value="SH3_domain"/>
</dbReference>
<evidence type="ECO:0000256" key="11">
    <source>
        <dbReference type="SAM" id="MobiDB-lite"/>
    </source>
</evidence>
<dbReference type="FunFam" id="2.30.30.40:FF:000161">
    <property type="entry name" value="Actin polymerization protein Bzz1"/>
    <property type="match status" value="1"/>
</dbReference>
<keyword evidence="1 8" id="KW-0728">SH3 domain</keyword>
<evidence type="ECO:0000259" key="13">
    <source>
        <dbReference type="PROSITE" id="PS50081"/>
    </source>
</evidence>
<dbReference type="AlphaFoldDB" id="A0A8H4SYF9"/>
<organism evidence="15 16">
    <name type="scientific">Fusarium gaditjirri</name>
    <dbReference type="NCBI Taxonomy" id="282569"/>
    <lineage>
        <taxon>Eukaryota</taxon>
        <taxon>Fungi</taxon>
        <taxon>Dikarya</taxon>
        <taxon>Ascomycota</taxon>
        <taxon>Pezizomycotina</taxon>
        <taxon>Sordariomycetes</taxon>
        <taxon>Hypocreomycetidae</taxon>
        <taxon>Hypocreales</taxon>
        <taxon>Nectriaceae</taxon>
        <taxon>Fusarium</taxon>
        <taxon>Fusarium nisikadoi species complex</taxon>
    </lineage>
</organism>
<evidence type="ECO:0000259" key="14">
    <source>
        <dbReference type="PROSITE" id="PS51741"/>
    </source>
</evidence>
<dbReference type="CDD" id="cd11912">
    <property type="entry name" value="SH3_Bzz1_1"/>
    <property type="match status" value="1"/>
</dbReference>
<dbReference type="Proteomes" id="UP000604273">
    <property type="component" value="Unassembled WGS sequence"/>
</dbReference>
<dbReference type="SUPFAM" id="SSF57889">
    <property type="entry name" value="Cysteine-rich domain"/>
    <property type="match status" value="1"/>
</dbReference>
<keyword evidence="3" id="KW-0862">Zinc</keyword>
<dbReference type="InterPro" id="IPR001060">
    <property type="entry name" value="FCH_dom"/>
</dbReference>
<dbReference type="Pfam" id="PF14604">
    <property type="entry name" value="SH3_9"/>
    <property type="match status" value="1"/>
</dbReference>
<evidence type="ECO:0000313" key="16">
    <source>
        <dbReference type="Proteomes" id="UP000604273"/>
    </source>
</evidence>
<dbReference type="InterPro" id="IPR020454">
    <property type="entry name" value="DAG/PE-bd"/>
</dbReference>
<comment type="caution">
    <text evidence="15">The sequence shown here is derived from an EMBL/GenBank/DDBJ whole genome shotgun (WGS) entry which is preliminary data.</text>
</comment>
<evidence type="ECO:0000256" key="6">
    <source>
        <dbReference type="ARBA" id="ARBA00061387"/>
    </source>
</evidence>
<evidence type="ECO:0000256" key="9">
    <source>
        <dbReference type="PROSITE-ProRule" id="PRU01077"/>
    </source>
</evidence>
<evidence type="ECO:0000256" key="2">
    <source>
        <dbReference type="ARBA" id="ARBA00022723"/>
    </source>
</evidence>
<feature type="domain" description="SH3" evidence="12">
    <location>
        <begin position="677"/>
        <end position="735"/>
    </location>
</feature>
<evidence type="ECO:0000256" key="4">
    <source>
        <dbReference type="ARBA" id="ARBA00023054"/>
    </source>
</evidence>